<name>A0ABQ1RP74_9ALTE</name>
<gene>
    <name evidence="1" type="ORF">GCM10011357_30750</name>
</gene>
<keyword evidence="2" id="KW-1185">Reference proteome</keyword>
<evidence type="ECO:0000313" key="2">
    <source>
        <dbReference type="Proteomes" id="UP000614272"/>
    </source>
</evidence>
<comment type="caution">
    <text evidence="1">The sequence shown here is derived from an EMBL/GenBank/DDBJ whole genome shotgun (WGS) entry which is preliminary data.</text>
</comment>
<dbReference type="EMBL" id="BMGJ01000014">
    <property type="protein sequence ID" value="GGD73509.1"/>
    <property type="molecule type" value="Genomic_DNA"/>
</dbReference>
<proteinExistence type="predicted"/>
<dbReference type="Proteomes" id="UP000614272">
    <property type="component" value="Unassembled WGS sequence"/>
</dbReference>
<evidence type="ECO:0000313" key="1">
    <source>
        <dbReference type="EMBL" id="GGD73509.1"/>
    </source>
</evidence>
<protein>
    <submittedName>
        <fullName evidence="1">Uncharacterized protein</fullName>
    </submittedName>
</protein>
<accession>A0ABQ1RP74</accession>
<sequence length="74" mass="8758">MTDESLEPESQYIDKPIDFIELPLRDGGMKYRFNSAEELKSFIHQEYEFWSWLQTEGQPLDEFCKQLYAGLSTS</sequence>
<dbReference type="RefSeq" id="WP_099035706.1">
    <property type="nucleotide sequence ID" value="NZ_BMGJ01000014.1"/>
</dbReference>
<reference evidence="2" key="1">
    <citation type="journal article" date="2019" name="Int. J. Syst. Evol. Microbiol.">
        <title>The Global Catalogue of Microorganisms (GCM) 10K type strain sequencing project: providing services to taxonomists for standard genome sequencing and annotation.</title>
        <authorList>
            <consortium name="The Broad Institute Genomics Platform"/>
            <consortium name="The Broad Institute Genome Sequencing Center for Infectious Disease"/>
            <person name="Wu L."/>
            <person name="Ma J."/>
        </authorList>
    </citation>
    <scope>NUCLEOTIDE SEQUENCE [LARGE SCALE GENOMIC DNA]</scope>
    <source>
        <strain evidence="2">CGMCC 1.12923</strain>
    </source>
</reference>
<organism evidence="1 2">
    <name type="scientific">Lacimicrobium alkaliphilum</name>
    <dbReference type="NCBI Taxonomy" id="1526571"/>
    <lineage>
        <taxon>Bacteria</taxon>
        <taxon>Pseudomonadati</taxon>
        <taxon>Pseudomonadota</taxon>
        <taxon>Gammaproteobacteria</taxon>
        <taxon>Alteromonadales</taxon>
        <taxon>Alteromonadaceae</taxon>
        <taxon>Lacimicrobium</taxon>
    </lineage>
</organism>